<feature type="region of interest" description="Disordered" evidence="1">
    <location>
        <begin position="1"/>
        <end position="43"/>
    </location>
</feature>
<evidence type="ECO:0000313" key="2">
    <source>
        <dbReference type="EMBL" id="TMI83500.1"/>
    </source>
</evidence>
<sequence>MDVPARAAGPARQNNETVDQTDETDGAAAQDAAEPPSPVGRASGEIVVSPINSFLQATKLMAALARIKGVLSVKLRTYAGSKAVIDIVTEGRAVGDIDVSLIDGFQIDVEESTDSRLSLKIGPAAPRPVAR</sequence>
<evidence type="ECO:0000313" key="3">
    <source>
        <dbReference type="Proteomes" id="UP000318093"/>
    </source>
</evidence>
<proteinExistence type="predicted"/>
<dbReference type="AlphaFoldDB" id="A0A537JJ43"/>
<evidence type="ECO:0000256" key="1">
    <source>
        <dbReference type="SAM" id="MobiDB-lite"/>
    </source>
</evidence>
<accession>A0A537JJ43</accession>
<protein>
    <submittedName>
        <fullName evidence="2">Uncharacterized protein</fullName>
    </submittedName>
</protein>
<dbReference type="EMBL" id="VBAN01000107">
    <property type="protein sequence ID" value="TMI83500.1"/>
    <property type="molecule type" value="Genomic_DNA"/>
</dbReference>
<gene>
    <name evidence="2" type="ORF">E6H03_03610</name>
</gene>
<comment type="caution">
    <text evidence="2">The sequence shown here is derived from an EMBL/GenBank/DDBJ whole genome shotgun (WGS) entry which is preliminary data.</text>
</comment>
<dbReference type="Proteomes" id="UP000318093">
    <property type="component" value="Unassembled WGS sequence"/>
</dbReference>
<name>A0A537JJ43_9BACT</name>
<reference evidence="2 3" key="1">
    <citation type="journal article" date="2019" name="Nat. Microbiol.">
        <title>Mediterranean grassland soil C-N compound turnover is dependent on rainfall and depth, and is mediated by genomically divergent microorganisms.</title>
        <authorList>
            <person name="Diamond S."/>
            <person name="Andeer P.F."/>
            <person name="Li Z."/>
            <person name="Crits-Christoph A."/>
            <person name="Burstein D."/>
            <person name="Anantharaman K."/>
            <person name="Lane K.R."/>
            <person name="Thomas B.C."/>
            <person name="Pan C."/>
            <person name="Northen T.R."/>
            <person name="Banfield J.F."/>
        </authorList>
    </citation>
    <scope>NUCLEOTIDE SEQUENCE [LARGE SCALE GENOMIC DNA]</scope>
    <source>
        <strain evidence="2">NP_6</strain>
    </source>
</reference>
<organism evidence="2 3">
    <name type="scientific">Candidatus Segetimicrobium genomatis</name>
    <dbReference type="NCBI Taxonomy" id="2569760"/>
    <lineage>
        <taxon>Bacteria</taxon>
        <taxon>Bacillati</taxon>
        <taxon>Candidatus Sysuimicrobiota</taxon>
        <taxon>Candidatus Sysuimicrobiia</taxon>
        <taxon>Candidatus Sysuimicrobiales</taxon>
        <taxon>Candidatus Segetimicrobiaceae</taxon>
        <taxon>Candidatus Segetimicrobium</taxon>
    </lineage>
</organism>